<evidence type="ECO:0000259" key="1">
    <source>
        <dbReference type="Pfam" id="PF18962"/>
    </source>
</evidence>
<protein>
    <submittedName>
        <fullName evidence="2">Peptidase S8 and S53 subtilisin kexin sedolisin</fullName>
    </submittedName>
</protein>
<dbReference type="NCBIfam" id="TIGR04183">
    <property type="entry name" value="Por_Secre_tail"/>
    <property type="match status" value="1"/>
</dbReference>
<dbReference type="Proteomes" id="UP000000493">
    <property type="component" value="Chromosome"/>
</dbReference>
<name>A0A7U4E5G6_RUNSL</name>
<dbReference type="Pfam" id="PF18962">
    <property type="entry name" value="Por_Secre_tail"/>
    <property type="match status" value="1"/>
</dbReference>
<proteinExistence type="predicted"/>
<dbReference type="RefSeq" id="WP_013927877.1">
    <property type="nucleotide sequence ID" value="NC_015703.1"/>
</dbReference>
<dbReference type="AlphaFoldDB" id="A0A7U4E5G6"/>
<organism evidence="2 3">
    <name type="scientific">Runella slithyformis (strain ATCC 29530 / DSM 19594 / LMG 11500 / NCIMB 11436 / LSU 4)</name>
    <dbReference type="NCBI Taxonomy" id="761193"/>
    <lineage>
        <taxon>Bacteria</taxon>
        <taxon>Pseudomonadati</taxon>
        <taxon>Bacteroidota</taxon>
        <taxon>Cytophagia</taxon>
        <taxon>Cytophagales</taxon>
        <taxon>Spirosomataceae</taxon>
        <taxon>Runella</taxon>
    </lineage>
</organism>
<sequence>MVSVTASNTCGTSNTVYYDIPAAEGYRMMAYPNPTKNVLTLELKSKDVSSIDIYSKESAERVKSIPVKDFVKGNATEEGPKVELNVSDLPRGIYYLHVNPGIDSKQKVQIIQIRLE</sequence>
<dbReference type="KEGG" id="rsi:Runsl_2153"/>
<evidence type="ECO:0000313" key="3">
    <source>
        <dbReference type="Proteomes" id="UP000000493"/>
    </source>
</evidence>
<evidence type="ECO:0000313" key="2">
    <source>
        <dbReference type="EMBL" id="AEI48566.1"/>
    </source>
</evidence>
<dbReference type="EMBL" id="CP002859">
    <property type="protein sequence ID" value="AEI48566.1"/>
    <property type="molecule type" value="Genomic_DNA"/>
</dbReference>
<feature type="domain" description="Secretion system C-terminal sorting" evidence="1">
    <location>
        <begin position="31"/>
        <end position="109"/>
    </location>
</feature>
<accession>A0A7U4E5G6</accession>
<keyword evidence="3" id="KW-1185">Reference proteome</keyword>
<reference evidence="3" key="1">
    <citation type="submission" date="2011-06" db="EMBL/GenBank/DDBJ databases">
        <title>The complete genome of chromosome of Runella slithyformis DSM 19594.</title>
        <authorList>
            <consortium name="US DOE Joint Genome Institute (JGI-PGF)"/>
            <person name="Lucas S."/>
            <person name="Han J."/>
            <person name="Lapidus A."/>
            <person name="Bruce D."/>
            <person name="Goodwin L."/>
            <person name="Pitluck S."/>
            <person name="Peters L."/>
            <person name="Kyrpides N."/>
            <person name="Mavromatis K."/>
            <person name="Ivanova N."/>
            <person name="Ovchinnikova G."/>
            <person name="Zhang X."/>
            <person name="Misra M."/>
            <person name="Detter J.C."/>
            <person name="Tapia R."/>
            <person name="Han C."/>
            <person name="Land M."/>
            <person name="Hauser L."/>
            <person name="Markowitz V."/>
            <person name="Cheng J.-F."/>
            <person name="Hugenholtz P."/>
            <person name="Woyke T."/>
            <person name="Wu D."/>
            <person name="Tindall B."/>
            <person name="Faehrich R."/>
            <person name="Brambilla E."/>
            <person name="Klenk H.-P."/>
            <person name="Eisen J.A."/>
        </authorList>
    </citation>
    <scope>NUCLEOTIDE SEQUENCE [LARGE SCALE GENOMIC DNA]</scope>
    <source>
        <strain evidence="3">ATCC 29530 / DSM 19594 / LMG 11500 / NCIMB 11436 / LSU 4</strain>
    </source>
</reference>
<dbReference type="InterPro" id="IPR026444">
    <property type="entry name" value="Secre_tail"/>
</dbReference>
<gene>
    <name evidence="2" type="ordered locus">Runsl_2153</name>
</gene>
<reference evidence="2 3" key="2">
    <citation type="journal article" date="2012" name="Stand. Genomic Sci.">
        <title>Complete genome sequence of the aquatic bacterium Runella slithyformis type strain (LSU 4(T)).</title>
        <authorList>
            <person name="Copeland A."/>
            <person name="Zhang X."/>
            <person name="Misra M."/>
            <person name="Lapidus A."/>
            <person name="Nolan M."/>
            <person name="Lucas S."/>
            <person name="Deshpande S."/>
            <person name="Cheng J.F."/>
            <person name="Tapia R."/>
            <person name="Goodwin L.A."/>
            <person name="Pitluck S."/>
            <person name="Liolios K."/>
            <person name="Pagani I."/>
            <person name="Ivanova N."/>
            <person name="Mikhailova N."/>
            <person name="Pati A."/>
            <person name="Chen A."/>
            <person name="Palaniappan K."/>
            <person name="Land M."/>
            <person name="Hauser L."/>
            <person name="Pan C."/>
            <person name="Jeffries C.D."/>
            <person name="Detter J.C."/>
            <person name="Brambilla E.M."/>
            <person name="Rohde M."/>
            <person name="Djao O.D."/>
            <person name="Goker M."/>
            <person name="Sikorski J."/>
            <person name="Tindall B.J."/>
            <person name="Woyke T."/>
            <person name="Bristow J."/>
            <person name="Eisen J.A."/>
            <person name="Markowitz V."/>
            <person name="Hugenholtz P."/>
            <person name="Kyrpides N.C."/>
            <person name="Klenk H.P."/>
            <person name="Mavromatis K."/>
        </authorList>
    </citation>
    <scope>NUCLEOTIDE SEQUENCE [LARGE SCALE GENOMIC DNA]</scope>
    <source>
        <strain evidence="3">ATCC 29530 / DSM 19594 / LMG 11500 / NCIMB 11436 / LSU 4</strain>
    </source>
</reference>